<comment type="caution">
    <text evidence="2">The sequence shown here is derived from an EMBL/GenBank/DDBJ whole genome shotgun (WGS) entry which is preliminary data.</text>
</comment>
<dbReference type="AlphaFoldDB" id="A0A0B1P7M7"/>
<protein>
    <submittedName>
        <fullName evidence="2">Putative serine threonine protein kinase domain protein</fullName>
    </submittedName>
</protein>
<name>A0A0B1P7M7_UNCNE</name>
<sequence length="278" mass="31393">MKEYNRRYQNLKEHTEISPDLKIQLKNLLLYHVSKIQPELVHNCRNLSYDETFAQCLQWTSSKASKFTIHKQSDIICNFCQNFGHIDKVCRKKIKAKHNSSCLAQQLKPLSFKSNLDQTYQLDTAADCHISGNSKDFSTYSISSEPIGVAGGGQVISTGRGDLIFPTSDGKIDNLKGAICIPGEKAIILSTAQLEKQGYSIWWPPNYQDIKLIRPMVLYVLSSNVNQVDLSGNLRLINKIPPNSIQFIATGIQFLAIRDRKHKTSPFNRLALKDINLP</sequence>
<dbReference type="HOGENOM" id="CLU_1001823_0_0_1"/>
<evidence type="ECO:0000259" key="1">
    <source>
        <dbReference type="Pfam" id="PF22936"/>
    </source>
</evidence>
<reference evidence="2 3" key="1">
    <citation type="journal article" date="2014" name="BMC Genomics">
        <title>Adaptive genomic structural variation in the grape powdery mildew pathogen, Erysiphe necator.</title>
        <authorList>
            <person name="Jones L."/>
            <person name="Riaz S."/>
            <person name="Morales-Cruz A."/>
            <person name="Amrine K.C."/>
            <person name="McGuire B."/>
            <person name="Gubler W.D."/>
            <person name="Walker M.A."/>
            <person name="Cantu D."/>
        </authorList>
    </citation>
    <scope>NUCLEOTIDE SEQUENCE [LARGE SCALE GENOMIC DNA]</scope>
    <source>
        <strain evidence="3">c</strain>
    </source>
</reference>
<dbReference type="InterPro" id="IPR054722">
    <property type="entry name" value="PolX-like_BBD"/>
</dbReference>
<feature type="domain" description="Retrovirus-related Pol polyprotein from transposon TNT 1-94-like beta-barrel" evidence="1">
    <location>
        <begin position="122"/>
        <end position="199"/>
    </location>
</feature>
<dbReference type="EMBL" id="JNVN01001703">
    <property type="protein sequence ID" value="KHJ32951.1"/>
    <property type="molecule type" value="Genomic_DNA"/>
</dbReference>
<keyword evidence="2" id="KW-0808">Transferase</keyword>
<accession>A0A0B1P7M7</accession>
<keyword evidence="2" id="KW-0418">Kinase</keyword>
<evidence type="ECO:0000313" key="2">
    <source>
        <dbReference type="EMBL" id="KHJ32951.1"/>
    </source>
</evidence>
<dbReference type="GO" id="GO:0016301">
    <property type="term" value="F:kinase activity"/>
    <property type="evidence" value="ECO:0007669"/>
    <property type="project" value="UniProtKB-KW"/>
</dbReference>
<dbReference type="Pfam" id="PF22936">
    <property type="entry name" value="Pol_BBD"/>
    <property type="match status" value="1"/>
</dbReference>
<evidence type="ECO:0000313" key="3">
    <source>
        <dbReference type="Proteomes" id="UP000030854"/>
    </source>
</evidence>
<proteinExistence type="predicted"/>
<organism evidence="2 3">
    <name type="scientific">Uncinula necator</name>
    <name type="common">Grape powdery mildew</name>
    <dbReference type="NCBI Taxonomy" id="52586"/>
    <lineage>
        <taxon>Eukaryota</taxon>
        <taxon>Fungi</taxon>
        <taxon>Dikarya</taxon>
        <taxon>Ascomycota</taxon>
        <taxon>Pezizomycotina</taxon>
        <taxon>Leotiomycetes</taxon>
        <taxon>Erysiphales</taxon>
        <taxon>Erysiphaceae</taxon>
        <taxon>Erysiphe</taxon>
    </lineage>
</organism>
<gene>
    <name evidence="2" type="ORF">EV44_g1968</name>
</gene>
<keyword evidence="3" id="KW-1185">Reference proteome</keyword>
<dbReference type="Proteomes" id="UP000030854">
    <property type="component" value="Unassembled WGS sequence"/>
</dbReference>